<reference evidence="1" key="1">
    <citation type="submission" date="2014-09" db="EMBL/GenBank/DDBJ databases">
        <authorList>
            <person name="Magalhaes I.L.F."/>
            <person name="Oliveira U."/>
            <person name="Santos F.R."/>
            <person name="Vidigal T.H.D.A."/>
            <person name="Brescovit A.D."/>
            <person name="Santos A.J."/>
        </authorList>
    </citation>
    <scope>NUCLEOTIDE SEQUENCE</scope>
    <source>
        <tissue evidence="1">Shoot tissue taken approximately 20 cm above the soil surface</tissue>
    </source>
</reference>
<reference evidence="1" key="2">
    <citation type="journal article" date="2015" name="Data Brief">
        <title>Shoot transcriptome of the giant reed, Arundo donax.</title>
        <authorList>
            <person name="Barrero R.A."/>
            <person name="Guerrero F.D."/>
            <person name="Moolhuijzen P."/>
            <person name="Goolsby J.A."/>
            <person name="Tidwell J."/>
            <person name="Bellgard S.E."/>
            <person name="Bellgard M.I."/>
        </authorList>
    </citation>
    <scope>NUCLEOTIDE SEQUENCE</scope>
    <source>
        <tissue evidence="1">Shoot tissue taken approximately 20 cm above the soil surface</tissue>
    </source>
</reference>
<protein>
    <submittedName>
        <fullName evidence="1">Uncharacterized protein</fullName>
    </submittedName>
</protein>
<organism evidence="1">
    <name type="scientific">Arundo donax</name>
    <name type="common">Giant reed</name>
    <name type="synonym">Donax arundinaceus</name>
    <dbReference type="NCBI Taxonomy" id="35708"/>
    <lineage>
        <taxon>Eukaryota</taxon>
        <taxon>Viridiplantae</taxon>
        <taxon>Streptophyta</taxon>
        <taxon>Embryophyta</taxon>
        <taxon>Tracheophyta</taxon>
        <taxon>Spermatophyta</taxon>
        <taxon>Magnoliopsida</taxon>
        <taxon>Liliopsida</taxon>
        <taxon>Poales</taxon>
        <taxon>Poaceae</taxon>
        <taxon>PACMAD clade</taxon>
        <taxon>Arundinoideae</taxon>
        <taxon>Arundineae</taxon>
        <taxon>Arundo</taxon>
    </lineage>
</organism>
<accession>A0A0A9BTP7</accession>
<sequence>MERQPSSIVPSTRLIWVRFSILIRCPGRHSLGYQALIDGKCYAVFSRRYTVGSVLVATWKHDSGEKMDNLCRVYKLL</sequence>
<dbReference type="AlphaFoldDB" id="A0A0A9BTP7"/>
<evidence type="ECO:0000313" key="1">
    <source>
        <dbReference type="EMBL" id="JAD62607.1"/>
    </source>
</evidence>
<name>A0A0A9BTP7_ARUDO</name>
<dbReference type="EMBL" id="GBRH01235288">
    <property type="protein sequence ID" value="JAD62607.1"/>
    <property type="molecule type" value="Transcribed_RNA"/>
</dbReference>
<proteinExistence type="predicted"/>